<feature type="transmembrane region" description="Helical" evidence="8">
    <location>
        <begin position="21"/>
        <end position="42"/>
    </location>
</feature>
<feature type="transmembrane region" description="Helical" evidence="8">
    <location>
        <begin position="172"/>
        <end position="191"/>
    </location>
</feature>
<dbReference type="InterPro" id="IPR036259">
    <property type="entry name" value="MFS_trans_sf"/>
</dbReference>
<feature type="transmembrane region" description="Helical" evidence="8">
    <location>
        <begin position="259"/>
        <end position="277"/>
    </location>
</feature>
<keyword evidence="5 8" id="KW-0812">Transmembrane</keyword>
<keyword evidence="4" id="KW-1003">Cell membrane</keyword>
<feature type="transmembrane region" description="Helical" evidence="8">
    <location>
        <begin position="380"/>
        <end position="399"/>
    </location>
</feature>
<dbReference type="PANTHER" id="PTHR42718:SF9">
    <property type="entry name" value="MAJOR FACILITATOR SUPERFAMILY MULTIDRUG TRANSPORTER MFSC"/>
    <property type="match status" value="1"/>
</dbReference>
<evidence type="ECO:0000259" key="9">
    <source>
        <dbReference type="PROSITE" id="PS50850"/>
    </source>
</evidence>
<evidence type="ECO:0000256" key="8">
    <source>
        <dbReference type="RuleBase" id="RU365088"/>
    </source>
</evidence>
<keyword evidence="3 8" id="KW-0813">Transport</keyword>
<dbReference type="SUPFAM" id="SSF103473">
    <property type="entry name" value="MFS general substrate transporter"/>
    <property type="match status" value="1"/>
</dbReference>
<comment type="caution">
    <text evidence="10">The sequence shown here is derived from an EMBL/GenBank/DDBJ whole genome shotgun (WGS) entry which is preliminary data.</text>
</comment>
<keyword evidence="11" id="KW-1185">Reference proteome</keyword>
<feature type="transmembrane region" description="Helical" evidence="8">
    <location>
        <begin position="86"/>
        <end position="105"/>
    </location>
</feature>
<name>A0ABS0SGJ1_9HYPH</name>
<keyword evidence="8" id="KW-0997">Cell inner membrane</keyword>
<dbReference type="InterPro" id="IPR011701">
    <property type="entry name" value="MFS"/>
</dbReference>
<evidence type="ECO:0000256" key="3">
    <source>
        <dbReference type="ARBA" id="ARBA00022448"/>
    </source>
</evidence>
<comment type="similarity">
    <text evidence="2 8">Belongs to the major facilitator superfamily. Bcr/CmlA family.</text>
</comment>
<dbReference type="InterPro" id="IPR020846">
    <property type="entry name" value="MFS_dom"/>
</dbReference>
<dbReference type="PROSITE" id="PS50850">
    <property type="entry name" value="MFS"/>
    <property type="match status" value="1"/>
</dbReference>
<organism evidence="10 11">
    <name type="scientific">Aquamicrobium zhengzhouense</name>
    <dbReference type="NCBI Taxonomy" id="2781738"/>
    <lineage>
        <taxon>Bacteria</taxon>
        <taxon>Pseudomonadati</taxon>
        <taxon>Pseudomonadota</taxon>
        <taxon>Alphaproteobacteria</taxon>
        <taxon>Hyphomicrobiales</taxon>
        <taxon>Phyllobacteriaceae</taxon>
        <taxon>Aquamicrobium</taxon>
    </lineage>
</organism>
<dbReference type="Proteomes" id="UP000601789">
    <property type="component" value="Unassembled WGS sequence"/>
</dbReference>
<proteinExistence type="inferred from homology"/>
<dbReference type="Pfam" id="PF07690">
    <property type="entry name" value="MFS_1"/>
    <property type="match status" value="1"/>
</dbReference>
<evidence type="ECO:0000256" key="5">
    <source>
        <dbReference type="ARBA" id="ARBA00022692"/>
    </source>
</evidence>
<reference evidence="10 11" key="1">
    <citation type="submission" date="2020-10" db="EMBL/GenBank/DDBJ databases">
        <title>Aquamicrobium zhengzhouensis sp. nov., a exopolysaccharide producing bacterium isolated from farmland soil.</title>
        <authorList>
            <person name="Wang X."/>
        </authorList>
    </citation>
    <scope>NUCLEOTIDE SEQUENCE [LARGE SCALE GENOMIC DNA]</scope>
    <source>
        <strain evidence="11">cd-1</strain>
    </source>
</reference>
<evidence type="ECO:0000256" key="1">
    <source>
        <dbReference type="ARBA" id="ARBA00004651"/>
    </source>
</evidence>
<feature type="transmembrane region" description="Helical" evidence="8">
    <location>
        <begin position="289"/>
        <end position="310"/>
    </location>
</feature>
<dbReference type="Gene3D" id="1.20.1720.10">
    <property type="entry name" value="Multidrug resistance protein D"/>
    <property type="match status" value="1"/>
</dbReference>
<evidence type="ECO:0000313" key="11">
    <source>
        <dbReference type="Proteomes" id="UP000601789"/>
    </source>
</evidence>
<dbReference type="PANTHER" id="PTHR42718">
    <property type="entry name" value="MAJOR FACILITATOR SUPERFAMILY MULTIDRUG TRANSPORTER MFSC"/>
    <property type="match status" value="1"/>
</dbReference>
<dbReference type="EMBL" id="JADGMQ010000016">
    <property type="protein sequence ID" value="MBI1622423.1"/>
    <property type="molecule type" value="Genomic_DNA"/>
</dbReference>
<evidence type="ECO:0000313" key="10">
    <source>
        <dbReference type="EMBL" id="MBI1622423.1"/>
    </source>
</evidence>
<gene>
    <name evidence="10" type="ORF">IOD40_17315</name>
</gene>
<evidence type="ECO:0000256" key="2">
    <source>
        <dbReference type="ARBA" id="ARBA00006236"/>
    </source>
</evidence>
<keyword evidence="6 8" id="KW-1133">Transmembrane helix</keyword>
<feature type="transmembrane region" description="Helical" evidence="8">
    <location>
        <begin position="316"/>
        <end position="333"/>
    </location>
</feature>
<protein>
    <recommendedName>
        <fullName evidence="8">Bcr/CflA family efflux transporter</fullName>
    </recommendedName>
</protein>
<evidence type="ECO:0000256" key="7">
    <source>
        <dbReference type="ARBA" id="ARBA00023136"/>
    </source>
</evidence>
<sequence>MAGEDASAKTGQANAISPTMIWLMMGIAMLGSLATHLIVPSLPKLQKEFGSDYSTIQMLVSFFVIAYGATQIVAGSLADAFGRRRMLLVGLFMFGLASFGCAITTDLPTLIVLRALQGASACFGIVLARAIIRDISVDRNASAMFGYLAVGTSIGTTLAPLIGGLIYERYGWTGPFWFMTIFSCAAIALAWRMIPETATSAAGLTTLRRVPRDFAQLISKRPFLVHCANICLNTALFYSFIVGAVLVSSRDFGLSPSHYGLWFSTTAIGYAVGNIISGRIGRRYPARPTIITGAAFVAISMVVMFILHYFRYAHPAALFLPMAGVTLASGLVMSNSLAGGMSIDPNRTGSASGLLGFLQFASAAAFSSLASFLAESSTSALITLMLVTSLAGMVTAFIVPKN</sequence>
<dbReference type="InterPro" id="IPR004812">
    <property type="entry name" value="Efflux_drug-R_Bcr/CmlA"/>
</dbReference>
<dbReference type="RefSeq" id="WP_198477964.1">
    <property type="nucleotide sequence ID" value="NZ_JADGMQ010000016.1"/>
</dbReference>
<feature type="transmembrane region" description="Helical" evidence="8">
    <location>
        <begin position="223"/>
        <end position="247"/>
    </location>
</feature>
<feature type="transmembrane region" description="Helical" evidence="8">
    <location>
        <begin position="354"/>
        <end position="374"/>
    </location>
</feature>
<feature type="transmembrane region" description="Helical" evidence="8">
    <location>
        <begin position="54"/>
        <end position="74"/>
    </location>
</feature>
<accession>A0ABS0SGJ1</accession>
<keyword evidence="7 8" id="KW-0472">Membrane</keyword>
<feature type="transmembrane region" description="Helical" evidence="8">
    <location>
        <begin position="144"/>
        <end position="166"/>
    </location>
</feature>
<comment type="subcellular location">
    <subcellularLocation>
        <location evidence="8">Cell inner membrane</location>
        <topology evidence="8">Multi-pass membrane protein</topology>
    </subcellularLocation>
    <subcellularLocation>
        <location evidence="1">Cell membrane</location>
        <topology evidence="1">Multi-pass membrane protein</topology>
    </subcellularLocation>
</comment>
<evidence type="ECO:0000256" key="6">
    <source>
        <dbReference type="ARBA" id="ARBA00022989"/>
    </source>
</evidence>
<dbReference type="NCBIfam" id="TIGR00710">
    <property type="entry name" value="efflux_Bcr_CflA"/>
    <property type="match status" value="1"/>
</dbReference>
<feature type="transmembrane region" description="Helical" evidence="8">
    <location>
        <begin position="111"/>
        <end position="132"/>
    </location>
</feature>
<dbReference type="CDD" id="cd17320">
    <property type="entry name" value="MFS_MdfA_MDR_like"/>
    <property type="match status" value="1"/>
</dbReference>
<feature type="domain" description="Major facilitator superfamily (MFS) profile" evidence="9">
    <location>
        <begin position="20"/>
        <end position="402"/>
    </location>
</feature>
<evidence type="ECO:0000256" key="4">
    <source>
        <dbReference type="ARBA" id="ARBA00022475"/>
    </source>
</evidence>